<evidence type="ECO:0000256" key="3">
    <source>
        <dbReference type="ARBA" id="ARBA00022729"/>
    </source>
</evidence>
<dbReference type="CDD" id="cd16327">
    <property type="entry name" value="RseB"/>
    <property type="match status" value="1"/>
</dbReference>
<dbReference type="GO" id="GO:0030288">
    <property type="term" value="C:outer membrane-bounded periplasmic space"/>
    <property type="evidence" value="ECO:0007669"/>
    <property type="project" value="TreeGrafter"/>
</dbReference>
<gene>
    <name evidence="8" type="ORF">BWK73_27415</name>
</gene>
<evidence type="ECO:0000259" key="6">
    <source>
        <dbReference type="Pfam" id="PF03888"/>
    </source>
</evidence>
<evidence type="ECO:0000256" key="5">
    <source>
        <dbReference type="SAM" id="SignalP"/>
    </source>
</evidence>
<evidence type="ECO:0000256" key="1">
    <source>
        <dbReference type="ARBA" id="ARBA00004418"/>
    </source>
</evidence>
<comment type="subcellular location">
    <subcellularLocation>
        <location evidence="1">Periplasm</location>
    </subcellularLocation>
</comment>
<feature type="domain" description="MucB/RseB N-terminal" evidence="6">
    <location>
        <begin position="91"/>
        <end position="173"/>
    </location>
</feature>
<feature type="domain" description="MucB/RseB C-terminal" evidence="7">
    <location>
        <begin position="200"/>
        <end position="295"/>
    </location>
</feature>
<dbReference type="Gene3D" id="2.50.20.10">
    <property type="entry name" value="Lipoprotein localisation LolA/LolB/LppX"/>
    <property type="match status" value="1"/>
</dbReference>
<dbReference type="PANTHER" id="PTHR38782">
    <property type="match status" value="1"/>
</dbReference>
<organism evidence="8 9">
    <name type="scientific">Thiothrix lacustris</name>
    <dbReference type="NCBI Taxonomy" id="525917"/>
    <lineage>
        <taxon>Bacteria</taxon>
        <taxon>Pseudomonadati</taxon>
        <taxon>Pseudomonadota</taxon>
        <taxon>Gammaproteobacteria</taxon>
        <taxon>Thiotrichales</taxon>
        <taxon>Thiotrichaceae</taxon>
        <taxon>Thiothrix</taxon>
    </lineage>
</organism>
<dbReference type="EMBL" id="MTEJ01000201">
    <property type="protein sequence ID" value="OQX07676.1"/>
    <property type="molecule type" value="Genomic_DNA"/>
</dbReference>
<comment type="similarity">
    <text evidence="2">Belongs to the RseB family.</text>
</comment>
<evidence type="ECO:0000313" key="9">
    <source>
        <dbReference type="Proteomes" id="UP000192491"/>
    </source>
</evidence>
<dbReference type="InterPro" id="IPR033434">
    <property type="entry name" value="MucB/RseB_N"/>
</dbReference>
<dbReference type="AlphaFoldDB" id="A0A1Y1QK66"/>
<protein>
    <recommendedName>
        <fullName evidence="10">Transcriptional regulator</fullName>
    </recommendedName>
</protein>
<dbReference type="Gene3D" id="3.30.200.100">
    <property type="entry name" value="MucB/RseB, C-terminal domain"/>
    <property type="match status" value="1"/>
</dbReference>
<accession>A0A1Y1QK66</accession>
<comment type="caution">
    <text evidence="8">The sequence shown here is derived from an EMBL/GenBank/DDBJ whole genome shotgun (WGS) entry which is preliminary data.</text>
</comment>
<evidence type="ECO:0000256" key="4">
    <source>
        <dbReference type="ARBA" id="ARBA00022764"/>
    </source>
</evidence>
<dbReference type="Pfam" id="PF17188">
    <property type="entry name" value="MucB_RseB_C"/>
    <property type="match status" value="1"/>
</dbReference>
<dbReference type="InterPro" id="IPR005588">
    <property type="entry name" value="MucB_RseB"/>
</dbReference>
<evidence type="ECO:0000256" key="2">
    <source>
        <dbReference type="ARBA" id="ARBA00008150"/>
    </source>
</evidence>
<dbReference type="Proteomes" id="UP000192491">
    <property type="component" value="Unassembled WGS sequence"/>
</dbReference>
<dbReference type="Pfam" id="PF03888">
    <property type="entry name" value="MucB_RseB"/>
    <property type="match status" value="2"/>
</dbReference>
<keyword evidence="4" id="KW-0574">Periplasm</keyword>
<feature type="chain" id="PRO_5012937392" description="Transcriptional regulator" evidence="5">
    <location>
        <begin position="22"/>
        <end position="299"/>
    </location>
</feature>
<dbReference type="PIRSF" id="PIRSF005427">
    <property type="entry name" value="RseB"/>
    <property type="match status" value="1"/>
</dbReference>
<proteinExistence type="inferred from homology"/>
<dbReference type="InterPro" id="IPR033436">
    <property type="entry name" value="MucB/RseB_C"/>
</dbReference>
<name>A0A1Y1QK66_9GAMM</name>
<feature type="domain" description="MucB/RseB N-terminal" evidence="6">
    <location>
        <begin position="24"/>
        <end position="74"/>
    </location>
</feature>
<dbReference type="InterPro" id="IPR038484">
    <property type="entry name" value="MucB/RseB_C_sf"/>
</dbReference>
<keyword evidence="3 5" id="KW-0732">Signal</keyword>
<dbReference type="GO" id="GO:0032885">
    <property type="term" value="P:regulation of polysaccharide biosynthetic process"/>
    <property type="evidence" value="ECO:0007669"/>
    <property type="project" value="TreeGrafter"/>
</dbReference>
<reference evidence="8 9" key="1">
    <citation type="submission" date="2017-01" db="EMBL/GenBank/DDBJ databases">
        <title>Novel large sulfur bacteria in the metagenomes of groundwater-fed chemosynthetic microbial mats in the Lake Huron basin.</title>
        <authorList>
            <person name="Sharrar A.M."/>
            <person name="Flood B.E."/>
            <person name="Bailey J.V."/>
            <person name="Jones D.S."/>
            <person name="Biddanda B."/>
            <person name="Ruberg S.A."/>
            <person name="Marcus D.N."/>
            <person name="Dick G.J."/>
        </authorList>
    </citation>
    <scope>NUCLEOTIDE SEQUENCE [LARGE SCALE GENOMIC DNA]</scope>
    <source>
        <strain evidence="8">A8</strain>
    </source>
</reference>
<sequence length="299" mass="31968">MNVKLKLLVSVLLALPTVSMADQAADLLAKMRGAVHTLSYQGTLVYARGNELSTYQIRHVLEGGAEKDSVIRLTQGAQGTNAPAEESFSLAKFEQVQPQMEQVYALDVGGEESVAGQTCRIVVARPRDRMRYLQRYCIDPNSGMLLKYALVDRSHQSVEQLMFTALTINPPSEAVVASAMAAPPPSVAVKAEALPATVKNDAEWSFSALPMGFQQTRSLEQAGAAGQAAVRQMILSDGMTSVSVFIARPDSPGVPEALSLSAGAMNIFTTEVDGHKVTLVGEVPVATLESISKGLRHAR</sequence>
<evidence type="ECO:0000313" key="8">
    <source>
        <dbReference type="EMBL" id="OQX07676.1"/>
    </source>
</evidence>
<evidence type="ECO:0008006" key="10">
    <source>
        <dbReference type="Google" id="ProtNLM"/>
    </source>
</evidence>
<dbReference type="GO" id="GO:0045152">
    <property type="term" value="F:antisigma factor binding"/>
    <property type="evidence" value="ECO:0007669"/>
    <property type="project" value="TreeGrafter"/>
</dbReference>
<feature type="signal peptide" evidence="5">
    <location>
        <begin position="1"/>
        <end position="21"/>
    </location>
</feature>
<dbReference type="PANTHER" id="PTHR38782:SF1">
    <property type="entry name" value="SIGMA-E FACTOR REGULATORY PROTEIN RSEB"/>
    <property type="match status" value="1"/>
</dbReference>
<evidence type="ECO:0000259" key="7">
    <source>
        <dbReference type="Pfam" id="PF17188"/>
    </source>
</evidence>